<dbReference type="SUPFAM" id="SSF161098">
    <property type="entry name" value="MetI-like"/>
    <property type="match status" value="1"/>
</dbReference>
<dbReference type="PANTHER" id="PTHR30043">
    <property type="entry name" value="PHOSPHONATES TRANSPORT SYSTEM PERMEASE PROTEIN"/>
    <property type="match status" value="1"/>
</dbReference>
<gene>
    <name evidence="9" type="ORF">JCM31447_11010</name>
</gene>
<evidence type="ECO:0000259" key="8">
    <source>
        <dbReference type="PROSITE" id="PS50928"/>
    </source>
</evidence>
<keyword evidence="3" id="KW-1003">Cell membrane</keyword>
<evidence type="ECO:0000256" key="3">
    <source>
        <dbReference type="ARBA" id="ARBA00022475"/>
    </source>
</evidence>
<feature type="transmembrane region" description="Helical" evidence="7">
    <location>
        <begin position="349"/>
        <end position="367"/>
    </location>
</feature>
<keyword evidence="5 7" id="KW-1133">Transmembrane helix</keyword>
<sequence>MQFPSYIPVIESERRKRQIAGVVIEMFVWGYFLIFLTKVLICSIILPGVEYLAYNDPPNATALKIIESLDYDSRYFEFPWSWFFNIMALGAFIGFGISMKCKGFGSWIASISKLQVNNPEDSLKLTQHWKWARIEALILVIVTVITGWVLTNVSIAKIFQIDGLLGAGRLSLQLACGIPGVGENIGSSSLYDAMQWFLNLFVKLHNVFFANQVDLFSVSCQPNDLSYFSKALSKLAESIYLAFIATFFSVPVAFVLSFFASRNLTRHSRMMRFVYVLIRSYMNITRSIEPLIWAILFSVWIGIGPFAGSLALMIHSVSSLVKQYSEAVEGVEEGPIEALQATGATRVAIVWYAVVPQVILPFLAFTIYRWDINVRMATVIGLVGGGGIGSILIQEQMLARWTQVGSLAFLIFLVVWCMDFLSARIREAIQ</sequence>
<evidence type="ECO:0000256" key="6">
    <source>
        <dbReference type="ARBA" id="ARBA00023136"/>
    </source>
</evidence>
<keyword evidence="10" id="KW-1185">Reference proteome</keyword>
<evidence type="ECO:0000256" key="7">
    <source>
        <dbReference type="RuleBase" id="RU363032"/>
    </source>
</evidence>
<feature type="transmembrane region" description="Helical" evidence="7">
    <location>
        <begin position="399"/>
        <end position="421"/>
    </location>
</feature>
<keyword evidence="6 7" id="KW-0472">Membrane</keyword>
<evidence type="ECO:0000313" key="9">
    <source>
        <dbReference type="EMBL" id="BBH52660.1"/>
    </source>
</evidence>
<reference evidence="9 10" key="1">
    <citation type="submission" date="2018-12" db="EMBL/GenBank/DDBJ databases">
        <title>Rubrispira sanarue gen. nov., sp., nov., a member of the order Silvanigrellales, isolated from a brackish lake in Hamamatsu Japan.</title>
        <authorList>
            <person name="Maejima Y."/>
            <person name="Iino T."/>
            <person name="Muraguchi Y."/>
            <person name="Fukuda K."/>
            <person name="Nojiri H."/>
            <person name="Ohkuma M."/>
            <person name="Moriuchi R."/>
            <person name="Dohra H."/>
            <person name="Kimbara K."/>
            <person name="Shintani M."/>
        </authorList>
    </citation>
    <scope>NUCLEOTIDE SEQUENCE [LARGE SCALE GENOMIC DNA]</scope>
    <source>
        <strain evidence="9 10">RF1110005</strain>
    </source>
</reference>
<feature type="transmembrane region" description="Helical" evidence="7">
    <location>
        <begin position="136"/>
        <end position="159"/>
    </location>
</feature>
<feature type="transmembrane region" description="Helical" evidence="7">
    <location>
        <begin position="374"/>
        <end position="393"/>
    </location>
</feature>
<dbReference type="Pfam" id="PF00528">
    <property type="entry name" value="BPD_transp_1"/>
    <property type="match status" value="1"/>
</dbReference>
<evidence type="ECO:0000313" key="10">
    <source>
        <dbReference type="Proteomes" id="UP000291236"/>
    </source>
</evidence>
<evidence type="ECO:0000256" key="2">
    <source>
        <dbReference type="ARBA" id="ARBA00022448"/>
    </source>
</evidence>
<keyword evidence="4 7" id="KW-0812">Transmembrane</keyword>
<feature type="transmembrane region" description="Helical" evidence="7">
    <location>
        <begin position="80"/>
        <end position="97"/>
    </location>
</feature>
<feature type="transmembrane region" description="Helical" evidence="7">
    <location>
        <begin position="291"/>
        <end position="314"/>
    </location>
</feature>
<comment type="subcellular location">
    <subcellularLocation>
        <location evidence="1 7">Cell membrane</location>
        <topology evidence="1 7">Multi-pass membrane protein</topology>
    </subcellularLocation>
</comment>
<dbReference type="AlphaFoldDB" id="A0A4P2VLJ6"/>
<dbReference type="InterPro" id="IPR000515">
    <property type="entry name" value="MetI-like"/>
</dbReference>
<dbReference type="Gene3D" id="1.10.3720.10">
    <property type="entry name" value="MetI-like"/>
    <property type="match status" value="1"/>
</dbReference>
<dbReference type="PANTHER" id="PTHR30043:SF1">
    <property type="entry name" value="ABC TRANSPORT SYSTEM PERMEASE PROTEIN P69"/>
    <property type="match status" value="1"/>
</dbReference>
<dbReference type="CDD" id="cd06261">
    <property type="entry name" value="TM_PBP2"/>
    <property type="match status" value="1"/>
</dbReference>
<evidence type="ECO:0000256" key="4">
    <source>
        <dbReference type="ARBA" id="ARBA00022692"/>
    </source>
</evidence>
<evidence type="ECO:0000256" key="5">
    <source>
        <dbReference type="ARBA" id="ARBA00022989"/>
    </source>
</evidence>
<dbReference type="RefSeq" id="WP_216678721.1">
    <property type="nucleotide sequence ID" value="NZ_AP019368.1"/>
</dbReference>
<keyword evidence="2 7" id="KW-0813">Transport</keyword>
<dbReference type="PROSITE" id="PS50928">
    <property type="entry name" value="ABC_TM1"/>
    <property type="match status" value="1"/>
</dbReference>
<dbReference type="GO" id="GO:0015416">
    <property type="term" value="F:ABC-type phosphonate transporter activity"/>
    <property type="evidence" value="ECO:0007669"/>
    <property type="project" value="InterPro"/>
</dbReference>
<dbReference type="Proteomes" id="UP000291236">
    <property type="component" value="Chromosome"/>
</dbReference>
<comment type="similarity">
    <text evidence="7">Belongs to the binding-protein-dependent transport system permease family.</text>
</comment>
<dbReference type="KEGG" id="sbf:JCM31447_11010"/>
<dbReference type="NCBIfam" id="TIGR01097">
    <property type="entry name" value="PhnE"/>
    <property type="match status" value="1"/>
</dbReference>
<feature type="domain" description="ABC transmembrane type-1" evidence="8">
    <location>
        <begin position="235"/>
        <end position="422"/>
    </location>
</feature>
<dbReference type="GO" id="GO:0005886">
    <property type="term" value="C:plasma membrane"/>
    <property type="evidence" value="ECO:0007669"/>
    <property type="project" value="UniProtKB-SubCell"/>
</dbReference>
<organism evidence="9 10">
    <name type="scientific">Fluviispira sanaruensis</name>
    <dbReference type="NCBI Taxonomy" id="2493639"/>
    <lineage>
        <taxon>Bacteria</taxon>
        <taxon>Pseudomonadati</taxon>
        <taxon>Bdellovibrionota</taxon>
        <taxon>Oligoflexia</taxon>
        <taxon>Silvanigrellales</taxon>
        <taxon>Silvanigrellaceae</taxon>
        <taxon>Fluviispira</taxon>
    </lineage>
</organism>
<proteinExistence type="inferred from homology"/>
<protein>
    <submittedName>
        <fullName evidence="9">Phosphonate ABC transporter, permease protein PhnE</fullName>
    </submittedName>
</protein>
<feature type="transmembrane region" description="Helical" evidence="7">
    <location>
        <begin position="239"/>
        <end position="261"/>
    </location>
</feature>
<dbReference type="EMBL" id="AP019368">
    <property type="protein sequence ID" value="BBH52660.1"/>
    <property type="molecule type" value="Genomic_DNA"/>
</dbReference>
<feature type="transmembrane region" description="Helical" evidence="7">
    <location>
        <begin position="21"/>
        <end position="46"/>
    </location>
</feature>
<dbReference type="InterPro" id="IPR005769">
    <property type="entry name" value="PhnE/PtxC"/>
</dbReference>
<dbReference type="InterPro" id="IPR035906">
    <property type="entry name" value="MetI-like_sf"/>
</dbReference>
<evidence type="ECO:0000256" key="1">
    <source>
        <dbReference type="ARBA" id="ARBA00004651"/>
    </source>
</evidence>
<accession>A0A4P2VLJ6</accession>
<name>A0A4P2VLJ6_FLUSA</name>